<dbReference type="AlphaFoldDB" id="A0ABD3FCQ1"/>
<dbReference type="SMART" id="SM00223">
    <property type="entry name" value="APPLE"/>
    <property type="match status" value="1"/>
</dbReference>
<evidence type="ECO:0000313" key="4">
    <source>
        <dbReference type="EMBL" id="KAL3664498.1"/>
    </source>
</evidence>
<dbReference type="PANTHER" id="PTHR33946:SF4">
    <property type="entry name" value="COAGULATION FACTOR XI"/>
    <property type="match status" value="1"/>
</dbReference>
<name>A0ABD3FCQ1_9STRA</name>
<reference evidence="4 5" key="1">
    <citation type="submission" date="2024-09" db="EMBL/GenBank/DDBJ databases">
        <title>Genome sequencing and assembly of Phytophthora oleae, isolate VK10A, causative agent of rot of olive drupes.</title>
        <authorList>
            <person name="Conti Taguali S."/>
            <person name="Riolo M."/>
            <person name="La Spada F."/>
            <person name="Cacciola S.O."/>
            <person name="Dionisio G."/>
        </authorList>
    </citation>
    <scope>NUCLEOTIDE SEQUENCE [LARGE SCALE GENOMIC DNA]</scope>
    <source>
        <strain evidence="4 5">VK10A</strain>
    </source>
</reference>
<protein>
    <recommendedName>
        <fullName evidence="3">Apple domain-containing protein</fullName>
    </recommendedName>
</protein>
<evidence type="ECO:0000313" key="5">
    <source>
        <dbReference type="Proteomes" id="UP001632037"/>
    </source>
</evidence>
<organism evidence="4 5">
    <name type="scientific">Phytophthora oleae</name>
    <dbReference type="NCBI Taxonomy" id="2107226"/>
    <lineage>
        <taxon>Eukaryota</taxon>
        <taxon>Sar</taxon>
        <taxon>Stramenopiles</taxon>
        <taxon>Oomycota</taxon>
        <taxon>Peronosporomycetes</taxon>
        <taxon>Peronosporales</taxon>
        <taxon>Peronosporaceae</taxon>
        <taxon>Phytophthora</taxon>
    </lineage>
</organism>
<accession>A0ABD3FCQ1</accession>
<dbReference type="InterPro" id="IPR003609">
    <property type="entry name" value="Pan_app"/>
</dbReference>
<gene>
    <name evidence="4" type="ORF">V7S43_010250</name>
</gene>
<evidence type="ECO:0000256" key="2">
    <source>
        <dbReference type="ARBA" id="ARBA00023157"/>
    </source>
</evidence>
<dbReference type="Proteomes" id="UP001632037">
    <property type="component" value="Unassembled WGS sequence"/>
</dbReference>
<proteinExistence type="predicted"/>
<keyword evidence="2" id="KW-1015">Disulfide bond</keyword>
<dbReference type="Pfam" id="PF14295">
    <property type="entry name" value="PAN_4"/>
    <property type="match status" value="1"/>
</dbReference>
<evidence type="ECO:0000256" key="1">
    <source>
        <dbReference type="ARBA" id="ARBA00022737"/>
    </source>
</evidence>
<dbReference type="CDD" id="cd01100">
    <property type="entry name" value="APPLE_Factor_XI_like"/>
    <property type="match status" value="1"/>
</dbReference>
<feature type="domain" description="Apple" evidence="3">
    <location>
        <begin position="92"/>
        <end position="167"/>
    </location>
</feature>
<dbReference type="EMBL" id="JBIMZQ010000023">
    <property type="protein sequence ID" value="KAL3664498.1"/>
    <property type="molecule type" value="Genomic_DNA"/>
</dbReference>
<sequence length="204" mass="21778">MLRDRWVCRLHVRQIRLGRPDPKGSTGIKKNVMGAVSAAVASRTVSTEPAMCGTENGGYCGNSRGTSCCPDKTYCQPWNPDYYQCKDVPDKCSTQLTDTDLIGNDISVSFGKYPWDCCDKCSQTSGCVGYTFVNTDPKGPACYLKSSLAGKKTTVGRCPVSLTPSTCKPRSAVGLSRPSLSTSVAGLSVRTGCPGTHHCGRTSQ</sequence>
<keyword evidence="1" id="KW-0677">Repeat</keyword>
<dbReference type="Gene3D" id="3.50.4.10">
    <property type="entry name" value="Hepatocyte Growth Factor"/>
    <property type="match status" value="1"/>
</dbReference>
<comment type="caution">
    <text evidence="4">The sequence shown here is derived from an EMBL/GenBank/DDBJ whole genome shotgun (WGS) entry which is preliminary data.</text>
</comment>
<dbReference type="PANTHER" id="PTHR33946">
    <property type="match status" value="1"/>
</dbReference>
<dbReference type="InterPro" id="IPR000177">
    <property type="entry name" value="Apple"/>
</dbReference>
<keyword evidence="5" id="KW-1185">Reference proteome</keyword>
<evidence type="ECO:0000259" key="3">
    <source>
        <dbReference type="SMART" id="SM00223"/>
    </source>
</evidence>